<proteinExistence type="predicted"/>
<accession>A0A362X0Z7</accession>
<dbReference type="Proteomes" id="UP000251545">
    <property type="component" value="Unassembled WGS sequence"/>
</dbReference>
<dbReference type="AlphaFoldDB" id="A0A362X0Z7"/>
<evidence type="ECO:0000313" key="1">
    <source>
        <dbReference type="EMBL" id="PQV49551.1"/>
    </source>
</evidence>
<sequence length="175" mass="20399">MKILQVFVFFVSINLISQDKFSFNENGVNPAYIVNNVKSKTQEELFTGSVKWVKKTYLNPDVEINTQIKNEEIRFTGIEKACLKYKALGIEYSEDLKYVISVSFKEGRYKFEPILLETRSASGWTKINPKYYYKKNGKIKKIVKDYPQIISNLLNSINNKLLNFLINGSKNKDDW</sequence>
<evidence type="ECO:0000313" key="2">
    <source>
        <dbReference type="Proteomes" id="UP000251545"/>
    </source>
</evidence>
<comment type="caution">
    <text evidence="1">The sequence shown here is derived from an EMBL/GenBank/DDBJ whole genome shotgun (WGS) entry which is preliminary data.</text>
</comment>
<evidence type="ECO:0008006" key="3">
    <source>
        <dbReference type="Google" id="ProtNLM"/>
    </source>
</evidence>
<gene>
    <name evidence="1" type="ORF">CLV33_103187</name>
</gene>
<name>A0A362X0Z7_9FLAO</name>
<protein>
    <recommendedName>
        <fullName evidence="3">DUF4468 domain-containing protein</fullName>
    </recommendedName>
</protein>
<dbReference type="EMBL" id="PVEO01000003">
    <property type="protein sequence ID" value="PQV49551.1"/>
    <property type="molecule type" value="Genomic_DNA"/>
</dbReference>
<organism evidence="1 2">
    <name type="scientific">Jejuia pallidilutea</name>
    <dbReference type="NCBI Taxonomy" id="504487"/>
    <lineage>
        <taxon>Bacteria</taxon>
        <taxon>Pseudomonadati</taxon>
        <taxon>Bacteroidota</taxon>
        <taxon>Flavobacteriia</taxon>
        <taxon>Flavobacteriales</taxon>
        <taxon>Flavobacteriaceae</taxon>
        <taxon>Jejuia</taxon>
    </lineage>
</organism>
<reference evidence="1 2" key="1">
    <citation type="submission" date="2018-02" db="EMBL/GenBank/DDBJ databases">
        <title>Genomic Encyclopedia of Archaeal and Bacterial Type Strains, Phase II (KMG-II): from individual species to whole genera.</title>
        <authorList>
            <person name="Goeker M."/>
        </authorList>
    </citation>
    <scope>NUCLEOTIDE SEQUENCE [LARGE SCALE GENOMIC DNA]</scope>
    <source>
        <strain evidence="1 2">DSM 21165</strain>
    </source>
</reference>
<dbReference type="RefSeq" id="WP_105473291.1">
    <property type="nucleotide sequence ID" value="NZ_PVEO01000003.1"/>
</dbReference>